<gene>
    <name evidence="5" type="ORF">D9R08_01655</name>
</gene>
<evidence type="ECO:0000256" key="2">
    <source>
        <dbReference type="PIRSR" id="PIRSR605511-1"/>
    </source>
</evidence>
<feature type="binding site" evidence="3">
    <location>
        <position position="218"/>
    </location>
    <ligand>
        <name>a divalent metal cation</name>
        <dbReference type="ChEBI" id="CHEBI:60240"/>
    </ligand>
</feature>
<dbReference type="EMBL" id="RCNT01000001">
    <property type="protein sequence ID" value="RMA43661.1"/>
    <property type="molecule type" value="Genomic_DNA"/>
</dbReference>
<dbReference type="Proteomes" id="UP000281343">
    <property type="component" value="Unassembled WGS sequence"/>
</dbReference>
<evidence type="ECO:0000256" key="1">
    <source>
        <dbReference type="ARBA" id="ARBA00008853"/>
    </source>
</evidence>
<feature type="active site" description="Proton donor/acceptor" evidence="2">
    <location>
        <position position="218"/>
    </location>
</feature>
<dbReference type="Gene3D" id="2.120.10.30">
    <property type="entry name" value="TolB, C-terminal domain"/>
    <property type="match status" value="1"/>
</dbReference>
<accession>A0A3L9Y4K1</accession>
<feature type="binding site" evidence="3">
    <location>
        <position position="27"/>
    </location>
    <ligand>
        <name>a divalent metal cation</name>
        <dbReference type="ChEBI" id="CHEBI:60240"/>
    </ligand>
</feature>
<evidence type="ECO:0000313" key="5">
    <source>
        <dbReference type="EMBL" id="RMA43661.1"/>
    </source>
</evidence>
<dbReference type="OrthoDB" id="2633250at2"/>
<protein>
    <submittedName>
        <fullName evidence="5">SMP-30/gluconolactonase/LRE family protein</fullName>
    </submittedName>
</protein>
<dbReference type="InterPro" id="IPR011042">
    <property type="entry name" value="6-blade_b-propeller_TolB-like"/>
</dbReference>
<feature type="binding site" evidence="3">
    <location>
        <position position="169"/>
    </location>
    <ligand>
        <name>a divalent metal cation</name>
        <dbReference type="ChEBI" id="CHEBI:60240"/>
    </ligand>
</feature>
<dbReference type="GO" id="GO:0005509">
    <property type="term" value="F:calcium ion binding"/>
    <property type="evidence" value="ECO:0007669"/>
    <property type="project" value="TreeGrafter"/>
</dbReference>
<dbReference type="PRINTS" id="PR01790">
    <property type="entry name" value="SMP30FAMILY"/>
</dbReference>
<keyword evidence="3" id="KW-0862">Zinc</keyword>
<evidence type="ECO:0000313" key="6">
    <source>
        <dbReference type="Proteomes" id="UP000281343"/>
    </source>
</evidence>
<dbReference type="PANTHER" id="PTHR10907:SF47">
    <property type="entry name" value="REGUCALCIN"/>
    <property type="match status" value="1"/>
</dbReference>
<feature type="binding site" evidence="3">
    <location>
        <position position="113"/>
    </location>
    <ligand>
        <name>substrate</name>
    </ligand>
</feature>
<comment type="cofactor">
    <cofactor evidence="3">
        <name>Zn(2+)</name>
        <dbReference type="ChEBI" id="CHEBI:29105"/>
    </cofactor>
    <text evidence="3">Binds 1 divalent metal cation per subunit.</text>
</comment>
<dbReference type="GO" id="GO:0004341">
    <property type="term" value="F:gluconolactonase activity"/>
    <property type="evidence" value="ECO:0007669"/>
    <property type="project" value="TreeGrafter"/>
</dbReference>
<feature type="binding site" evidence="3">
    <location>
        <position position="111"/>
    </location>
    <ligand>
        <name>substrate</name>
    </ligand>
</feature>
<sequence>MTSIRRWKAEMQEVVIAAPGVRDLVGESPVWDARSGWLYWVDIIGRVIRALEPATGATRMLETPDFPTAIGLCQTPGQAVVAFAAGVALVDMDTGAVTPFVTLPGEPDGNRLNEGSVGPDGAFWVGTMQTNLNPDGSMREMDRSSGAFYRVGPDRSVQRVTDPCFGITNTLAWDVARGRMYLGDTLAQSLFATDWPVNDVEPAPLRPHCAVTTDGYPDGSCIDEDGYLWNARYAGRCLLRIAPTGEVDSRILMPAENITACCFGGPDLSTLYVTTAANQLSEDMLSNPCEGALLAFEPGVRGPASYLFGV</sequence>
<dbReference type="PANTHER" id="PTHR10907">
    <property type="entry name" value="REGUCALCIN"/>
    <property type="match status" value="1"/>
</dbReference>
<dbReference type="InterPro" id="IPR005511">
    <property type="entry name" value="SMP-30"/>
</dbReference>
<dbReference type="InterPro" id="IPR013658">
    <property type="entry name" value="SGL"/>
</dbReference>
<evidence type="ECO:0000256" key="3">
    <source>
        <dbReference type="PIRSR" id="PIRSR605511-2"/>
    </source>
</evidence>
<comment type="caution">
    <text evidence="5">The sequence shown here is derived from an EMBL/GenBank/DDBJ whole genome shotgun (WGS) entry which is preliminary data.</text>
</comment>
<comment type="similarity">
    <text evidence="1">Belongs to the SMP-30/CGR1 family.</text>
</comment>
<evidence type="ECO:0000259" key="4">
    <source>
        <dbReference type="Pfam" id="PF08450"/>
    </source>
</evidence>
<proteinExistence type="inferred from homology"/>
<dbReference type="SUPFAM" id="SSF63829">
    <property type="entry name" value="Calcium-dependent phosphotriesterase"/>
    <property type="match status" value="1"/>
</dbReference>
<reference evidence="5 6" key="1">
    <citation type="submission" date="2018-10" db="EMBL/GenBank/DDBJ databases">
        <authorList>
            <person name="Jung H.S."/>
            <person name="Jeon C.O."/>
        </authorList>
    </citation>
    <scope>NUCLEOTIDE SEQUENCE [LARGE SCALE GENOMIC DNA]</scope>
    <source>
        <strain evidence="5 6">MA-7-27</strain>
    </source>
</reference>
<dbReference type="RefSeq" id="WP_121896251.1">
    <property type="nucleotide sequence ID" value="NZ_RCNT01000001.1"/>
</dbReference>
<feature type="domain" description="SMP-30/Gluconolactonase/LRE-like region" evidence="4">
    <location>
        <begin position="25"/>
        <end position="276"/>
    </location>
</feature>
<organism evidence="5 6">
    <name type="scientific">Rhodophyticola porphyridii</name>
    <dbReference type="NCBI Taxonomy" id="1852017"/>
    <lineage>
        <taxon>Bacteria</taxon>
        <taxon>Pseudomonadati</taxon>
        <taxon>Pseudomonadota</taxon>
        <taxon>Alphaproteobacteria</taxon>
        <taxon>Rhodobacterales</taxon>
        <taxon>Roseobacteraceae</taxon>
        <taxon>Rhodophyticola</taxon>
    </lineage>
</organism>
<keyword evidence="3" id="KW-0479">Metal-binding</keyword>
<dbReference type="GO" id="GO:0019853">
    <property type="term" value="P:L-ascorbic acid biosynthetic process"/>
    <property type="evidence" value="ECO:0007669"/>
    <property type="project" value="TreeGrafter"/>
</dbReference>
<dbReference type="AlphaFoldDB" id="A0A3L9Y4K1"/>
<keyword evidence="6" id="KW-1185">Reference proteome</keyword>
<name>A0A3L9Y4K1_9RHOB</name>
<dbReference type="Pfam" id="PF08450">
    <property type="entry name" value="SGL"/>
    <property type="match status" value="1"/>
</dbReference>